<evidence type="ECO:0008006" key="4">
    <source>
        <dbReference type="Google" id="ProtNLM"/>
    </source>
</evidence>
<dbReference type="STRING" id="1121863.GCA_000621185_01274"/>
<evidence type="ECO:0000256" key="1">
    <source>
        <dbReference type="SAM" id="SignalP"/>
    </source>
</evidence>
<dbReference type="Proteomes" id="UP000037315">
    <property type="component" value="Unassembled WGS sequence"/>
</dbReference>
<protein>
    <recommendedName>
        <fullName evidence="4">Lipoprotein</fullName>
    </recommendedName>
</protein>
<dbReference type="OrthoDB" id="6192874at2"/>
<reference evidence="2 3" key="1">
    <citation type="submission" date="2015-06" db="EMBL/GenBank/DDBJ databases">
        <title>Genome sequencing of Cronobacter sp. strain DJ34 isolated from petroleum contaminated sludge of Duliajan Oil Fields, Assam, India.</title>
        <authorList>
            <person name="Pal S."/>
            <person name="Banerjee T.D."/>
            <person name="Roy A."/>
            <person name="Sar P."/>
            <person name="Kazy S.K."/>
        </authorList>
    </citation>
    <scope>NUCLEOTIDE SEQUENCE [LARGE SCALE GENOMIC DNA]</scope>
    <source>
        <strain evidence="2 3">DJ34</strain>
    </source>
</reference>
<dbReference type="InterPro" id="IPR021747">
    <property type="entry name" value="DUF3313"/>
</dbReference>
<keyword evidence="1" id="KW-0732">Signal</keyword>
<dbReference type="EMBL" id="LFEJ01000009">
    <property type="protein sequence ID" value="KMV35768.1"/>
    <property type="molecule type" value="Genomic_DNA"/>
</dbReference>
<dbReference type="PROSITE" id="PS51257">
    <property type="entry name" value="PROKAR_LIPOPROTEIN"/>
    <property type="match status" value="1"/>
</dbReference>
<dbReference type="RefSeq" id="WP_048887522.1">
    <property type="nucleotide sequence ID" value="NZ_LFEJ01000009.1"/>
</dbReference>
<keyword evidence="3" id="KW-1185">Reference proteome</keyword>
<feature type="chain" id="PRO_5005311356" description="Lipoprotein" evidence="1">
    <location>
        <begin position="29"/>
        <end position="222"/>
    </location>
</feature>
<dbReference type="Pfam" id="PF11769">
    <property type="entry name" value="DUF3313"/>
    <property type="match status" value="1"/>
</dbReference>
<evidence type="ECO:0000313" key="3">
    <source>
        <dbReference type="Proteomes" id="UP000037315"/>
    </source>
</evidence>
<proteinExistence type="predicted"/>
<organism evidence="2 3">
    <name type="scientific">Franconibacter pulveris</name>
    <dbReference type="NCBI Taxonomy" id="435910"/>
    <lineage>
        <taxon>Bacteria</taxon>
        <taxon>Pseudomonadati</taxon>
        <taxon>Pseudomonadota</taxon>
        <taxon>Gammaproteobacteria</taxon>
        <taxon>Enterobacterales</taxon>
        <taxon>Enterobacteriaceae</taxon>
        <taxon>Franconibacter</taxon>
    </lineage>
</organism>
<gene>
    <name evidence="2" type="ORF">ACH50_05450</name>
</gene>
<dbReference type="PATRIC" id="fig|1656095.3.peg.1782"/>
<feature type="signal peptide" evidence="1">
    <location>
        <begin position="1"/>
        <end position="28"/>
    </location>
</feature>
<dbReference type="AlphaFoldDB" id="A0A0J8VQL6"/>
<name>A0A0J8VQL6_9ENTR</name>
<sequence length="222" mass="23995">MVVTTKLSLRLGAILLTCALAGCSSKVAETNQYSGFLQNYSDLKPAKTPSGHEVLRWISPDFRVSNYQSVYFAPVVYYPAATPDSRVSAQTLEQIRSYTEQRLKTAVGSRLQLVPQPKPGGLIFKTAITAVSAENKDVRFYEVLPVTAVVAGTMALTGKRSQNALLFIEAEAIDVSTNKPVLKVVRKGYGRSVSNSTTQITEADVKSAIDEMVADVGAFPAN</sequence>
<accession>A0A0J8VQL6</accession>
<evidence type="ECO:0000313" key="2">
    <source>
        <dbReference type="EMBL" id="KMV35768.1"/>
    </source>
</evidence>
<comment type="caution">
    <text evidence="2">The sequence shown here is derived from an EMBL/GenBank/DDBJ whole genome shotgun (WGS) entry which is preliminary data.</text>
</comment>